<evidence type="ECO:0000313" key="2">
    <source>
        <dbReference type="EMBL" id="ADO77355.1"/>
    </source>
</evidence>
<dbReference type="RefSeq" id="WP_014553382.1">
    <property type="nucleotide sequence ID" value="NC_017455.1"/>
</dbReference>
<keyword evidence="3" id="KW-1185">Reference proteome</keyword>
<name>E3DM77_HALPG</name>
<dbReference type="Proteomes" id="UP000006866">
    <property type="component" value="Chromosome"/>
</dbReference>
<organism evidence="2 3">
    <name type="scientific">Halanaerobium praevalens (strain ATCC 33744 / DSM 2228 / GSL)</name>
    <dbReference type="NCBI Taxonomy" id="572479"/>
    <lineage>
        <taxon>Bacteria</taxon>
        <taxon>Bacillati</taxon>
        <taxon>Bacillota</taxon>
        <taxon>Clostridia</taxon>
        <taxon>Halanaerobiales</taxon>
        <taxon>Halanaerobiaceae</taxon>
        <taxon>Halanaerobium</taxon>
    </lineage>
</organism>
<feature type="transmembrane region" description="Helical" evidence="1">
    <location>
        <begin position="12"/>
        <end position="29"/>
    </location>
</feature>
<dbReference type="HOGENOM" id="CLU_640567_0_0_9"/>
<evidence type="ECO:0008006" key="4">
    <source>
        <dbReference type="Google" id="ProtNLM"/>
    </source>
</evidence>
<keyword evidence="1" id="KW-0812">Transmembrane</keyword>
<evidence type="ECO:0000313" key="3">
    <source>
        <dbReference type="Proteomes" id="UP000006866"/>
    </source>
</evidence>
<keyword evidence="1" id="KW-1133">Transmembrane helix</keyword>
<dbReference type="STRING" id="572479.Hprae_1217"/>
<dbReference type="AlphaFoldDB" id="E3DM77"/>
<gene>
    <name evidence="2" type="ordered locus">Hprae_1217</name>
</gene>
<reference evidence="3" key="1">
    <citation type="submission" date="2010-10" db="EMBL/GenBank/DDBJ databases">
        <title>The complete genome of Halanaerobium praevalens DSM 2228.</title>
        <authorList>
            <consortium name="US DOE Joint Genome Institute (JGI-PGF)"/>
            <person name="Lucas S."/>
            <person name="Copeland A."/>
            <person name="Lapidus A."/>
            <person name="Glavina del Rio T."/>
            <person name="Dalin E."/>
            <person name="Tice H."/>
            <person name="Bruce D."/>
            <person name="Goodwin L."/>
            <person name="Pitluck S."/>
            <person name="Kyrpides N."/>
            <person name="Mavromatis K."/>
            <person name="Ivanova N."/>
            <person name="Ovchinnikova G."/>
            <person name="Chertkov O."/>
            <person name="Detter J.C."/>
            <person name="Han C."/>
            <person name="Larimer F."/>
            <person name="Land M."/>
            <person name="Hauser L."/>
            <person name="Markowitz V."/>
            <person name="Cheng J.-F."/>
            <person name="Hugenholtz P."/>
            <person name="Woyke T."/>
            <person name="Wu D."/>
            <person name="Tindall B."/>
            <person name="Pomrenke H.G."/>
            <person name="Brambilla E."/>
            <person name="Klenk H.-P."/>
            <person name="Eisen J.A."/>
        </authorList>
    </citation>
    <scope>NUCLEOTIDE SEQUENCE [LARGE SCALE GENOMIC DNA]</scope>
    <source>
        <strain evidence="3">ATCC 33744 / DSM 2228 / GSL</strain>
    </source>
</reference>
<proteinExistence type="predicted"/>
<protein>
    <recommendedName>
        <fullName evidence="4">DUF945 domain-containing protein</fullName>
    </recommendedName>
</protein>
<evidence type="ECO:0000256" key="1">
    <source>
        <dbReference type="SAM" id="Phobius"/>
    </source>
</evidence>
<keyword evidence="1" id="KW-0472">Membrane</keyword>
<dbReference type="PATRIC" id="fig|572479.3.peg.1229"/>
<dbReference type="EMBL" id="CP002175">
    <property type="protein sequence ID" value="ADO77355.1"/>
    <property type="molecule type" value="Genomic_DNA"/>
</dbReference>
<sequence length="428" mass="50234">MKKFFKKSSIYILLLIIAAGIIFSLNNYYGAKISADIKTELNQLAENNNYQLELAKLSANPLLQRIEIRNLDLKKKYNYNLNISEAKIYLSWQQVFNYLFEQDFKLAKNFESEIKNLAYSSLVNNYQLNFKGAQLAYQGDLSQAKVEKLDQTEDLYFLLEDAHNLSLKADEVKYDYPFYRYLGFNKKNWDKISSFDHFVLKANYDEQKQLIQLEEFNLSGDILKIIFNLNSELAYNKKEPKIEIENLAGKYDLLIAGQDLGFEPTSIFKELKFNQFAFNGNLDLDLTNSSFKLNQFDFSSSLKEFEILLAEDMNKFLTQNTFGLLSVLDDLNFKIDEYSYQQEFTAPNGNFKSKIDSSLFEAQSKGEYNYDQKDFYINNALLKYKVKTKEMEQLNYLIQIMLAKNLSQDEEGYYRLEYWGDVDDLNFK</sequence>
<reference evidence="2 3" key="2">
    <citation type="journal article" date="2011" name="Stand. Genomic Sci.">
        <title>Complete genome sequence of the extremely halophilic Halanaerobium praevalens type strain (GSL).</title>
        <authorList>
            <person name="Ivanova N."/>
            <person name="Sikorski J."/>
            <person name="Chertkov O."/>
            <person name="Nolan M."/>
            <person name="Lucas S."/>
            <person name="Hammon N."/>
            <person name="Deshpande S."/>
            <person name="Cheng J.F."/>
            <person name="Tapia R."/>
            <person name="Han C."/>
            <person name="Goodwin L."/>
            <person name="Pitluck S."/>
            <person name="Huntemann M."/>
            <person name="Liolios K."/>
            <person name="Pagani I."/>
            <person name="Mavromatis K."/>
            <person name="Ovchinikova G."/>
            <person name="Pati A."/>
            <person name="Chen A."/>
            <person name="Palaniappan K."/>
            <person name="Land M."/>
            <person name="Hauser L."/>
            <person name="Brambilla E.M."/>
            <person name="Kannan K.P."/>
            <person name="Rohde M."/>
            <person name="Tindall B.J."/>
            <person name="Goker M."/>
            <person name="Detter J.C."/>
            <person name="Woyke T."/>
            <person name="Bristow J."/>
            <person name="Eisen J.A."/>
            <person name="Markowitz V."/>
            <person name="Hugenholtz P."/>
            <person name="Kyrpides N.C."/>
            <person name="Klenk H.P."/>
            <person name="Lapidus A."/>
        </authorList>
    </citation>
    <scope>NUCLEOTIDE SEQUENCE [LARGE SCALE GENOMIC DNA]</scope>
    <source>
        <strain evidence="3">ATCC 33744 / DSM 2228 / GSL</strain>
    </source>
</reference>
<dbReference type="KEGG" id="hpk:Hprae_1217"/>
<accession>E3DM77</accession>
<dbReference type="OrthoDB" id="2110375at2"/>